<keyword evidence="2" id="KW-0732">Signal</keyword>
<proteinExistence type="predicted"/>
<feature type="signal peptide" evidence="2">
    <location>
        <begin position="1"/>
        <end position="18"/>
    </location>
</feature>
<comment type="caution">
    <text evidence="3">The sequence shown here is derived from an EMBL/GenBank/DDBJ whole genome shotgun (WGS) entry which is preliminary data.</text>
</comment>
<dbReference type="EMBL" id="PDUG01000006">
    <property type="protein sequence ID" value="PIC20257.1"/>
    <property type="molecule type" value="Genomic_DNA"/>
</dbReference>
<dbReference type="InterPro" id="IPR011992">
    <property type="entry name" value="EF-hand-dom_pair"/>
</dbReference>
<gene>
    <name evidence="3" type="primary">Cni-F16F9.3</name>
    <name evidence="3" type="synonym">Cnig_chr_X.g25516</name>
    <name evidence="3" type="ORF">B9Z55_025516</name>
</gene>
<organism evidence="3 4">
    <name type="scientific">Caenorhabditis nigoni</name>
    <dbReference type="NCBI Taxonomy" id="1611254"/>
    <lineage>
        <taxon>Eukaryota</taxon>
        <taxon>Metazoa</taxon>
        <taxon>Ecdysozoa</taxon>
        <taxon>Nematoda</taxon>
        <taxon>Chromadorea</taxon>
        <taxon>Rhabditida</taxon>
        <taxon>Rhabditina</taxon>
        <taxon>Rhabditomorpha</taxon>
        <taxon>Rhabditoidea</taxon>
        <taxon>Rhabditidae</taxon>
        <taxon>Peloderinae</taxon>
        <taxon>Caenorhabditis</taxon>
    </lineage>
</organism>
<name>A0A2G5SYY9_9PELO</name>
<dbReference type="STRING" id="1611254.A0A2G5SYY9"/>
<reference evidence="4" key="1">
    <citation type="submission" date="2017-10" db="EMBL/GenBank/DDBJ databases">
        <title>Rapid genome shrinkage in a self-fertile nematode reveals novel sperm competition proteins.</title>
        <authorList>
            <person name="Yin D."/>
            <person name="Schwarz E.M."/>
            <person name="Thomas C.G."/>
            <person name="Felde R.L."/>
            <person name="Korf I.F."/>
            <person name="Cutter A.D."/>
            <person name="Schartner C.M."/>
            <person name="Ralston E.J."/>
            <person name="Meyer B.J."/>
            <person name="Haag E.S."/>
        </authorList>
    </citation>
    <scope>NUCLEOTIDE SEQUENCE [LARGE SCALE GENOMIC DNA]</scope>
    <source>
        <strain evidence="4">JU1422</strain>
    </source>
</reference>
<evidence type="ECO:0000313" key="3">
    <source>
        <dbReference type="EMBL" id="PIC20257.1"/>
    </source>
</evidence>
<dbReference type="PROSITE" id="PS00018">
    <property type="entry name" value="EF_HAND_1"/>
    <property type="match status" value="1"/>
</dbReference>
<accession>A0A2G5SYY9</accession>
<feature type="chain" id="PRO_5013962684" description="EF-hand domain-containing protein" evidence="2">
    <location>
        <begin position="19"/>
        <end position="181"/>
    </location>
</feature>
<dbReference type="Gene3D" id="1.10.238.10">
    <property type="entry name" value="EF-hand"/>
    <property type="match status" value="1"/>
</dbReference>
<sequence>MKYVYLSLLIIFLGVCLAFNTEFEAYEVDDHHDESIHDVERDENSDVENKYIEAMTQKISSMTTEDVKNHIKDIVRGFSDKGFEDCDTIQDGFLDATEVECFISEKMGFDLKKPADQIVTHYDKDMNDKLDKDEVWNIVENKNDDLYEVKPSTVEMNMKLLQGLQGSDDEAPALPGQGIFF</sequence>
<keyword evidence="1" id="KW-0106">Calcium</keyword>
<dbReference type="InterPro" id="IPR018247">
    <property type="entry name" value="EF_Hand_1_Ca_BS"/>
</dbReference>
<dbReference type="Proteomes" id="UP000230233">
    <property type="component" value="Chromosome X"/>
</dbReference>
<evidence type="ECO:0000313" key="4">
    <source>
        <dbReference type="Proteomes" id="UP000230233"/>
    </source>
</evidence>
<evidence type="ECO:0008006" key="5">
    <source>
        <dbReference type="Google" id="ProtNLM"/>
    </source>
</evidence>
<keyword evidence="4" id="KW-1185">Reference proteome</keyword>
<protein>
    <recommendedName>
        <fullName evidence="5">EF-hand domain-containing protein</fullName>
    </recommendedName>
</protein>
<dbReference type="AlphaFoldDB" id="A0A2G5SYY9"/>
<evidence type="ECO:0000256" key="2">
    <source>
        <dbReference type="SAM" id="SignalP"/>
    </source>
</evidence>
<dbReference type="SUPFAM" id="SSF47473">
    <property type="entry name" value="EF-hand"/>
    <property type="match status" value="1"/>
</dbReference>
<evidence type="ECO:0000256" key="1">
    <source>
        <dbReference type="ARBA" id="ARBA00022837"/>
    </source>
</evidence>
<dbReference type="OrthoDB" id="428774at2759"/>